<comment type="subcellular location">
    <subcellularLocation>
        <location evidence="1">Membrane</location>
        <topology evidence="1">Single-pass membrane protein</topology>
    </subcellularLocation>
</comment>
<dbReference type="Pfam" id="PF07714">
    <property type="entry name" value="PK_Tyr_Ser-Thr"/>
    <property type="match status" value="1"/>
</dbReference>
<dbReference type="SUPFAM" id="SSF56112">
    <property type="entry name" value="Protein kinase-like (PK-like)"/>
    <property type="match status" value="1"/>
</dbReference>
<dbReference type="InterPro" id="IPR017441">
    <property type="entry name" value="Protein_kinase_ATP_BS"/>
</dbReference>
<comment type="caution">
    <text evidence="4">The sequence shown here is derived from an EMBL/GenBank/DDBJ whole genome shotgun (WGS) entry which is preliminary data.</text>
</comment>
<dbReference type="PANTHER" id="PTHR24416">
    <property type="entry name" value="TYROSINE-PROTEIN KINASE RECEPTOR"/>
    <property type="match status" value="1"/>
</dbReference>
<dbReference type="InterPro" id="IPR000719">
    <property type="entry name" value="Prot_kinase_dom"/>
</dbReference>
<sequence length="147" mass="16530">MTSNDFFLPRLRQEQHSCHLIGLHIWSGGLNDFLRCACLHDIQMAIKKAEWLLINDPVAMNPTFSGDQEWEIPRGNLNIEKVIGHGAFGVVSRGLAWNVPGKPGWTVVAVKSIQEDASEREKRDLLSELALLKNLDPHPHVVFQSQS</sequence>
<reference evidence="4" key="2">
    <citation type="journal article" date="2023" name="Science">
        <title>Genomic signatures of disease resistance in endangered staghorn corals.</title>
        <authorList>
            <person name="Vollmer S.V."/>
            <person name="Selwyn J.D."/>
            <person name="Despard B.A."/>
            <person name="Roesel C.L."/>
        </authorList>
    </citation>
    <scope>NUCLEOTIDE SEQUENCE</scope>
    <source>
        <strain evidence="4">K2</strain>
    </source>
</reference>
<reference evidence="4" key="1">
    <citation type="journal article" date="2023" name="G3 (Bethesda)">
        <title>Whole genome assembly and annotation of the endangered Caribbean coral Acropora cervicornis.</title>
        <authorList>
            <person name="Selwyn J.D."/>
            <person name="Vollmer S.V."/>
        </authorList>
    </citation>
    <scope>NUCLEOTIDE SEQUENCE</scope>
    <source>
        <strain evidence="4">K2</strain>
    </source>
</reference>
<dbReference type="PROSITE" id="PS00107">
    <property type="entry name" value="PROTEIN_KINASE_ATP"/>
    <property type="match status" value="1"/>
</dbReference>
<organism evidence="4 5">
    <name type="scientific">Acropora cervicornis</name>
    <name type="common">Staghorn coral</name>
    <dbReference type="NCBI Taxonomy" id="6130"/>
    <lineage>
        <taxon>Eukaryota</taxon>
        <taxon>Metazoa</taxon>
        <taxon>Cnidaria</taxon>
        <taxon>Anthozoa</taxon>
        <taxon>Hexacorallia</taxon>
        <taxon>Scleractinia</taxon>
        <taxon>Astrocoeniina</taxon>
        <taxon>Acroporidae</taxon>
        <taxon>Acropora</taxon>
    </lineage>
</organism>
<dbReference type="EMBL" id="JARQWQ010000021">
    <property type="protein sequence ID" value="KAK2564734.1"/>
    <property type="molecule type" value="Genomic_DNA"/>
</dbReference>
<dbReference type="GO" id="GO:0007169">
    <property type="term" value="P:cell surface receptor protein tyrosine kinase signaling pathway"/>
    <property type="evidence" value="ECO:0007669"/>
    <property type="project" value="TreeGrafter"/>
</dbReference>
<dbReference type="InterPro" id="IPR050122">
    <property type="entry name" value="RTK"/>
</dbReference>
<accession>A0AAD9QNR6</accession>
<keyword evidence="5" id="KW-1185">Reference proteome</keyword>
<dbReference type="Proteomes" id="UP001249851">
    <property type="component" value="Unassembled WGS sequence"/>
</dbReference>
<proteinExistence type="predicted"/>
<protein>
    <submittedName>
        <fullName evidence="4">Proto-oncogene tyrosine-protein kinase receptor Ret</fullName>
    </submittedName>
</protein>
<feature type="binding site" evidence="2">
    <location>
        <position position="111"/>
    </location>
    <ligand>
        <name>ATP</name>
        <dbReference type="ChEBI" id="CHEBI:30616"/>
    </ligand>
</feature>
<dbReference type="GO" id="GO:0004714">
    <property type="term" value="F:transmembrane receptor protein tyrosine kinase activity"/>
    <property type="evidence" value="ECO:0007669"/>
    <property type="project" value="TreeGrafter"/>
</dbReference>
<dbReference type="PANTHER" id="PTHR24416:SF617">
    <property type="entry name" value="RET ONCOGENE, ISOFORM A"/>
    <property type="match status" value="1"/>
</dbReference>
<dbReference type="InterPro" id="IPR011009">
    <property type="entry name" value="Kinase-like_dom_sf"/>
</dbReference>
<keyword evidence="2" id="KW-0067">ATP-binding</keyword>
<evidence type="ECO:0000259" key="3">
    <source>
        <dbReference type="PROSITE" id="PS50011"/>
    </source>
</evidence>
<feature type="domain" description="Protein kinase" evidence="3">
    <location>
        <begin position="77"/>
        <end position="147"/>
    </location>
</feature>
<evidence type="ECO:0000256" key="2">
    <source>
        <dbReference type="PROSITE-ProRule" id="PRU10141"/>
    </source>
</evidence>
<dbReference type="AlphaFoldDB" id="A0AAD9QNR6"/>
<keyword evidence="2" id="KW-0547">Nucleotide-binding</keyword>
<dbReference type="InterPro" id="IPR001245">
    <property type="entry name" value="Ser-Thr/Tyr_kinase_cat_dom"/>
</dbReference>
<dbReference type="GO" id="GO:0005886">
    <property type="term" value="C:plasma membrane"/>
    <property type="evidence" value="ECO:0007669"/>
    <property type="project" value="TreeGrafter"/>
</dbReference>
<dbReference type="PROSITE" id="PS50011">
    <property type="entry name" value="PROTEIN_KINASE_DOM"/>
    <property type="match status" value="1"/>
</dbReference>
<dbReference type="GO" id="GO:0005524">
    <property type="term" value="F:ATP binding"/>
    <property type="evidence" value="ECO:0007669"/>
    <property type="project" value="UniProtKB-UniRule"/>
</dbReference>
<evidence type="ECO:0000256" key="1">
    <source>
        <dbReference type="ARBA" id="ARBA00004167"/>
    </source>
</evidence>
<keyword evidence="4" id="KW-0418">Kinase</keyword>
<dbReference type="GO" id="GO:0043235">
    <property type="term" value="C:receptor complex"/>
    <property type="evidence" value="ECO:0007669"/>
    <property type="project" value="TreeGrafter"/>
</dbReference>
<evidence type="ECO:0000313" key="5">
    <source>
        <dbReference type="Proteomes" id="UP001249851"/>
    </source>
</evidence>
<dbReference type="Gene3D" id="3.30.200.20">
    <property type="entry name" value="Phosphorylase Kinase, domain 1"/>
    <property type="match status" value="1"/>
</dbReference>
<name>A0AAD9QNR6_ACRCE</name>
<gene>
    <name evidence="4" type="ORF">P5673_011415</name>
</gene>
<keyword evidence="4" id="KW-0675">Receptor</keyword>
<keyword evidence="4" id="KW-0808">Transferase</keyword>
<evidence type="ECO:0000313" key="4">
    <source>
        <dbReference type="EMBL" id="KAK2564734.1"/>
    </source>
</evidence>